<dbReference type="PANTHER" id="PTHR14429:SF22">
    <property type="entry name" value="AGAP013055-PA"/>
    <property type="match status" value="1"/>
</dbReference>
<dbReference type="Proteomes" id="UP000285301">
    <property type="component" value="Unassembled WGS sequence"/>
</dbReference>
<feature type="compositionally biased region" description="Polar residues" evidence="2">
    <location>
        <begin position="851"/>
        <end position="870"/>
    </location>
</feature>
<feature type="region of interest" description="Disordered" evidence="2">
    <location>
        <begin position="851"/>
        <end position="1000"/>
    </location>
</feature>
<feature type="compositionally biased region" description="Low complexity" evidence="2">
    <location>
        <begin position="417"/>
        <end position="443"/>
    </location>
</feature>
<feature type="compositionally biased region" description="Low complexity" evidence="2">
    <location>
        <begin position="910"/>
        <end position="921"/>
    </location>
</feature>
<evidence type="ECO:0000313" key="4">
    <source>
        <dbReference type="Proteomes" id="UP000285301"/>
    </source>
</evidence>
<sequence>MLCSVKEPRISKAINTSLSPINQQTLFVADSVYCPRTPPPLQSVHQQNPSQKASTPGSIRSNLSSLTHLGHSVGGSFGNIVDKDRDRDEDAVCLVPPQANSANSKTLNGSNSLNANPSQTLLTKTIISSSSCSPAASTTPSPAKNITNNSLTSTQSNLNSSSRNSSKSASSLNSSTPPTPVFNRHSPPSPLPPPIPPLNGLHPNPSQQASIPASIRNNNSLSSLTQLSQSIGGVTVTNAVEKNDTCGDSVRFEAASSEKNAKTVNGSNSQNSTPSLTASVTTTSSSCSPSTSTNSSGSKPGNNCASNNSSAFRNHLWTSSSSLNPASSPQTPAYKPHTSTPPLSNLKATHQNPSQRASTPANLRSCNSSLSSLSQSAVGAVSNSKERERDNASTSEFVANVNSKTANASNPRNTAVSQSLSISNSSTTSTSSKGSNSSLGNLSTRNHLWGGSSSNPFLSGGSGSIASTTGPHLPSPGLPPRVATPAPGLQHSSALHSNHSLTMFAPPIPAPPVSLSSVGGAAAPSATASPFMGDSLFPPPNQDLLRRELDTRFLASHDRSISIPPPPYMRSEMHQHSHIHSTPPYALPPNLGGPLVPPSPSHLYDKFPKLDSAFYGRSALGLTGFPSLSPLMAPGAPNSTPGTLSSTPGGPVGNSSTPFGPPGHLAAFQPKKSGRWCAMHVRIAWEIYHHQQKQQQLEATHKSPIVTTTNSGSTNTSKSGHHSSEILRPLNNLFSLPPRAHPDSFSSSLLSVAAGHSAQRPPLDPSPLNAPHGTYGPIGVPPYLRPSFPGFPNFGTLGALGLPAGPNSSNLFAPSASGHSGRDISGASMLPGLGGSLNDAWMRANSTPRTTPSLFQTLTPPISSNSSSLNAAGWGGLKAEAERERHQEEVDKQRKTSSSDDGRRVESKMNSNSSNSSGSGSECRTKSDDKPDGKHKEGHQSVTHKYSTHSSIDSSMRNGDISHEHRREWEKGYKRELSRSPLNHHPNKILKTDSSAFNDKSNDIKVKEERKENSLSHNSHQVDKVDRHSVKVNNDLELGAKTGASVLTNTPLPPLPTSAGNSMASTASLAAMSLSNPLERARLMGLFGLHGGPPPVGPHMAPGSNATDPLKSFWSFFPPPAHHPDPFKSLHDFPSRTELLEREHLLQRYNILNSSGGGAPLTEKLAKESSLHSLIDKDIREKEHLNSLDKHKMARPGDPLAIPSSFSSSLPHATHLPPPTPSLFPPNPYLNSLHSLSASAGSNVRVKCHSNPSSLSSASSTSSSSSKSSPSPQSSSKTVAANGITAPPPLIPSNPVANNGCSPQKLFSTKISVNSLIENSLECVKELSRGRERTSISNPSTPAANGSSAVAEVGESQSR</sequence>
<feature type="compositionally biased region" description="Basic and acidic residues" evidence="2">
    <location>
        <begin position="960"/>
        <end position="978"/>
    </location>
</feature>
<feature type="compositionally biased region" description="Low complexity" evidence="2">
    <location>
        <begin position="363"/>
        <end position="376"/>
    </location>
</feature>
<feature type="compositionally biased region" description="Basic and acidic residues" evidence="2">
    <location>
        <begin position="923"/>
        <end position="939"/>
    </location>
</feature>
<feature type="compositionally biased region" description="Low complexity" evidence="2">
    <location>
        <begin position="1250"/>
        <end position="1276"/>
    </location>
</feature>
<dbReference type="STRING" id="1965070.A0A443RNA4"/>
<feature type="compositionally biased region" description="Polar residues" evidence="2">
    <location>
        <begin position="337"/>
        <end position="362"/>
    </location>
</feature>
<evidence type="ECO:0000256" key="1">
    <source>
        <dbReference type="ARBA" id="ARBA00022553"/>
    </source>
</evidence>
<comment type="caution">
    <text evidence="3">The sequence shown here is derived from an EMBL/GenBank/DDBJ whole genome shotgun (WGS) entry which is preliminary data.</text>
</comment>
<feature type="compositionally biased region" description="Basic and acidic residues" evidence="2">
    <location>
        <begin position="879"/>
        <end position="907"/>
    </location>
</feature>
<feature type="region of interest" description="Disordered" evidence="2">
    <location>
        <begin position="1245"/>
        <end position="1297"/>
    </location>
</feature>
<feature type="region of interest" description="Disordered" evidence="2">
    <location>
        <begin position="705"/>
        <end position="724"/>
    </location>
</feature>
<dbReference type="OrthoDB" id="10060000at2759"/>
<feature type="compositionally biased region" description="Low complexity" evidence="2">
    <location>
        <begin position="130"/>
        <end position="176"/>
    </location>
</feature>
<feature type="compositionally biased region" description="Polar residues" evidence="2">
    <location>
        <begin position="299"/>
        <end position="318"/>
    </location>
</feature>
<feature type="region of interest" description="Disordered" evidence="2">
    <location>
        <begin position="97"/>
        <end position="116"/>
    </location>
</feature>
<feature type="compositionally biased region" description="Pro residues" evidence="2">
    <location>
        <begin position="187"/>
        <end position="197"/>
    </location>
</feature>
<feature type="region of interest" description="Disordered" evidence="2">
    <location>
        <begin position="1326"/>
        <end position="1359"/>
    </location>
</feature>
<feature type="region of interest" description="Disordered" evidence="2">
    <location>
        <begin position="256"/>
        <end position="443"/>
    </location>
</feature>
<keyword evidence="4" id="KW-1185">Reference proteome</keyword>
<dbReference type="Pfam" id="PF15336">
    <property type="entry name" value="Auts2"/>
    <property type="match status" value="1"/>
</dbReference>
<accession>A0A443RNA4</accession>
<feature type="compositionally biased region" description="Low complexity" evidence="2">
    <location>
        <begin position="272"/>
        <end position="298"/>
    </location>
</feature>
<dbReference type="InterPro" id="IPR023246">
    <property type="entry name" value="AUTS2"/>
</dbReference>
<feature type="compositionally biased region" description="Polar residues" evidence="2">
    <location>
        <begin position="392"/>
        <end position="416"/>
    </location>
</feature>
<feature type="region of interest" description="Disordered" evidence="2">
    <location>
        <begin position="633"/>
        <end position="666"/>
    </location>
</feature>
<feature type="compositionally biased region" description="Polar residues" evidence="2">
    <location>
        <begin position="940"/>
        <end position="957"/>
    </location>
</feature>
<feature type="compositionally biased region" description="Polar residues" evidence="2">
    <location>
        <begin position="98"/>
        <end position="116"/>
    </location>
</feature>
<feature type="compositionally biased region" description="Polar residues" evidence="2">
    <location>
        <begin position="1335"/>
        <end position="1348"/>
    </location>
</feature>
<feature type="region of interest" description="Disordered" evidence="2">
    <location>
        <begin position="38"/>
        <end position="66"/>
    </location>
</feature>
<evidence type="ECO:0000313" key="3">
    <source>
        <dbReference type="EMBL" id="RWS16732.1"/>
    </source>
</evidence>
<protein>
    <submittedName>
        <fullName evidence="3">Autism susceptibility gene 2 protein-like protein</fullName>
    </submittedName>
</protein>
<keyword evidence="1" id="KW-0597">Phosphoprotein</keyword>
<feature type="compositionally biased region" description="Low complexity" evidence="2">
    <location>
        <begin position="319"/>
        <end position="328"/>
    </location>
</feature>
<gene>
    <name evidence="3" type="ORF">B4U79_01322</name>
</gene>
<feature type="region of interest" description="Disordered" evidence="2">
    <location>
        <begin position="460"/>
        <end position="493"/>
    </location>
</feature>
<dbReference type="PANTHER" id="PTHR14429">
    <property type="entry name" value="FIBROSIN FAMILY MEMBER"/>
    <property type="match status" value="1"/>
</dbReference>
<reference evidence="3 4" key="1">
    <citation type="journal article" date="2018" name="Gigascience">
        <title>Genomes of trombidid mites reveal novel predicted allergens and laterally-transferred genes associated with secondary metabolism.</title>
        <authorList>
            <person name="Dong X."/>
            <person name="Chaisiri K."/>
            <person name="Xia D."/>
            <person name="Armstrong S.D."/>
            <person name="Fang Y."/>
            <person name="Donnelly M.J."/>
            <person name="Kadowaki T."/>
            <person name="McGarry J.W."/>
            <person name="Darby A.C."/>
            <person name="Makepeace B.L."/>
        </authorList>
    </citation>
    <scope>NUCLEOTIDE SEQUENCE [LARGE SCALE GENOMIC DNA]</scope>
    <source>
        <strain evidence="3">UoL-WK</strain>
    </source>
</reference>
<feature type="compositionally biased region" description="Polar residues" evidence="2">
    <location>
        <begin position="262"/>
        <end position="271"/>
    </location>
</feature>
<proteinExistence type="predicted"/>
<feature type="compositionally biased region" description="Polar residues" evidence="2">
    <location>
        <begin position="43"/>
        <end position="66"/>
    </location>
</feature>
<evidence type="ECO:0000256" key="2">
    <source>
        <dbReference type="SAM" id="MobiDB-lite"/>
    </source>
</evidence>
<dbReference type="EMBL" id="NCKU01000181">
    <property type="protein sequence ID" value="RWS16732.1"/>
    <property type="molecule type" value="Genomic_DNA"/>
</dbReference>
<feature type="compositionally biased region" description="Low complexity" evidence="2">
    <location>
        <begin position="707"/>
        <end position="718"/>
    </location>
</feature>
<name>A0A443RNA4_9ACAR</name>
<feature type="region of interest" description="Disordered" evidence="2">
    <location>
        <begin position="130"/>
        <end position="212"/>
    </location>
</feature>
<organism evidence="3 4">
    <name type="scientific">Dinothrombium tinctorium</name>
    <dbReference type="NCBI Taxonomy" id="1965070"/>
    <lineage>
        <taxon>Eukaryota</taxon>
        <taxon>Metazoa</taxon>
        <taxon>Ecdysozoa</taxon>
        <taxon>Arthropoda</taxon>
        <taxon>Chelicerata</taxon>
        <taxon>Arachnida</taxon>
        <taxon>Acari</taxon>
        <taxon>Acariformes</taxon>
        <taxon>Trombidiformes</taxon>
        <taxon>Prostigmata</taxon>
        <taxon>Anystina</taxon>
        <taxon>Parasitengona</taxon>
        <taxon>Trombidioidea</taxon>
        <taxon>Trombidiidae</taxon>
        <taxon>Dinothrombium</taxon>
    </lineage>
</organism>
<feature type="compositionally biased region" description="Polar residues" evidence="2">
    <location>
        <begin position="637"/>
        <end position="658"/>
    </location>
</feature>
<feature type="region of interest" description="Disordered" evidence="2">
    <location>
        <begin position="1187"/>
        <end position="1223"/>
    </location>
</feature>